<name>F7ZDG4_ROSLO</name>
<dbReference type="KEGG" id="rli:RLO149_c026030"/>
<accession>F7ZDG4</accession>
<protein>
    <submittedName>
        <fullName evidence="1">Uncharacterized protein</fullName>
    </submittedName>
</protein>
<reference evidence="1 2" key="1">
    <citation type="journal article" date="2011" name="BMC Genomics">
        <title>Comparative genome analysis and genome-guided physiological analysis of Roseobacter litoralis.</title>
        <authorList>
            <person name="Kalhoefer D."/>
            <person name="Thole S."/>
            <person name="Voget S."/>
            <person name="Lehmann R."/>
            <person name="Liesegang H."/>
            <person name="Wollher A."/>
            <person name="Daniel R."/>
            <person name="Simon M."/>
            <person name="Brinkhoff T."/>
        </authorList>
    </citation>
    <scope>NUCLEOTIDE SEQUENCE [LARGE SCALE GENOMIC DNA]</scope>
    <source>
        <strain evidence="2">ATCC 49566 / DSM 6996 / JCM 21268 / NBRC 15278 / OCh 149</strain>
    </source>
</reference>
<keyword evidence="2" id="KW-1185">Reference proteome</keyword>
<dbReference type="HOGENOM" id="CLU_2397735_0_0_5"/>
<dbReference type="EMBL" id="CP002623">
    <property type="protein sequence ID" value="AEI94566.1"/>
    <property type="molecule type" value="Genomic_DNA"/>
</dbReference>
<evidence type="ECO:0000313" key="2">
    <source>
        <dbReference type="Proteomes" id="UP000001353"/>
    </source>
</evidence>
<dbReference type="Proteomes" id="UP000001353">
    <property type="component" value="Chromosome"/>
</dbReference>
<dbReference type="AlphaFoldDB" id="F7ZDG4"/>
<sequence length="93" mass="10366">MRLLCNSSEGFTNVRKPASLICRITPLMNPYRTPALWAAAWERCAGRLSWAFTHTDLADEPNATLAPRFGFSLTYRCCDFSGCELPLTAPLPN</sequence>
<organism evidence="1 2">
    <name type="scientific">Roseobacter litoralis (strain ATCC 49566 / DSM 6996 / JCM 21268 / NBRC 15278 / OCh 149)</name>
    <dbReference type="NCBI Taxonomy" id="391595"/>
    <lineage>
        <taxon>Bacteria</taxon>
        <taxon>Pseudomonadati</taxon>
        <taxon>Pseudomonadota</taxon>
        <taxon>Alphaproteobacteria</taxon>
        <taxon>Rhodobacterales</taxon>
        <taxon>Roseobacteraceae</taxon>
        <taxon>Roseobacter</taxon>
    </lineage>
</organism>
<proteinExistence type="predicted"/>
<gene>
    <name evidence="1" type="ordered locus">RLO149_c026030</name>
</gene>
<evidence type="ECO:0000313" key="1">
    <source>
        <dbReference type="EMBL" id="AEI94566.1"/>
    </source>
</evidence>